<dbReference type="HOGENOM" id="CLU_130838_0_0_4"/>
<sequence length="175" mass="19101">MVSGLVFGLSVPAEQLRQKVRMAGETPDSALGSFCTPAIAYRHAFVISFLQANNLQERCMQTFLHWQDSAVQAAIIGAVGSILTSSIAAICAAIIGKQISGRKKLQDKLLVAQDDIEFLLKVEQKHCEIHESRGGTSNKLNVRKAVKEMGHEWSGKFTPGRVAYNDGPGRRYSKG</sequence>
<keyword evidence="1" id="KW-1133">Transmembrane helix</keyword>
<gene>
    <name evidence="2" type="ordered locus">Bcep1808_6928</name>
</gene>
<geneLocation type="plasmid" evidence="2 3">
    <name>pBVIE01</name>
</geneLocation>
<organism evidence="2 3">
    <name type="scientific">Burkholderia vietnamiensis (strain G4 / LMG 22486)</name>
    <name type="common">Burkholderia cepacia (strain R1808)</name>
    <dbReference type="NCBI Taxonomy" id="269482"/>
    <lineage>
        <taxon>Bacteria</taxon>
        <taxon>Pseudomonadati</taxon>
        <taxon>Pseudomonadota</taxon>
        <taxon>Betaproteobacteria</taxon>
        <taxon>Burkholderiales</taxon>
        <taxon>Burkholderiaceae</taxon>
        <taxon>Burkholderia</taxon>
        <taxon>Burkholderia cepacia complex</taxon>
    </lineage>
</organism>
<protein>
    <submittedName>
        <fullName evidence="2">Uncharacterized protein</fullName>
    </submittedName>
</protein>
<keyword evidence="2" id="KW-0614">Plasmid</keyword>
<reference evidence="2 3" key="1">
    <citation type="submission" date="2007-03" db="EMBL/GenBank/DDBJ databases">
        <title>Complete sequence of plasmid pBVIE01 of Burkholderia vietnamiensis G4.</title>
        <authorList>
            <consortium name="US DOE Joint Genome Institute"/>
            <person name="Copeland A."/>
            <person name="Lucas S."/>
            <person name="Lapidus A."/>
            <person name="Barry K."/>
            <person name="Detter J.C."/>
            <person name="Glavina del Rio T."/>
            <person name="Hammon N."/>
            <person name="Israni S."/>
            <person name="Dalin E."/>
            <person name="Tice H."/>
            <person name="Pitluck S."/>
            <person name="Chain P."/>
            <person name="Malfatti S."/>
            <person name="Shin M."/>
            <person name="Vergez L."/>
            <person name="Schmutz J."/>
            <person name="Larimer F."/>
            <person name="Land M."/>
            <person name="Hauser L."/>
            <person name="Kyrpides N."/>
            <person name="Tiedje J."/>
            <person name="Richardson P."/>
        </authorList>
    </citation>
    <scope>NUCLEOTIDE SEQUENCE [LARGE SCALE GENOMIC DNA]</scope>
    <source>
        <strain evidence="3">G4 / LMG 22486</strain>
        <plasmid evidence="2 3">pBVIE01</plasmid>
    </source>
</reference>
<evidence type="ECO:0000256" key="1">
    <source>
        <dbReference type="SAM" id="Phobius"/>
    </source>
</evidence>
<accession>A4JU62</accession>
<feature type="transmembrane region" description="Helical" evidence="1">
    <location>
        <begin position="70"/>
        <end position="95"/>
    </location>
</feature>
<dbReference type="KEGG" id="bvi:Bcep1808_6928"/>
<keyword evidence="1" id="KW-0472">Membrane</keyword>
<dbReference type="EMBL" id="CP000617">
    <property type="protein sequence ID" value="ABO59815.1"/>
    <property type="molecule type" value="Genomic_DNA"/>
</dbReference>
<dbReference type="Proteomes" id="UP000002287">
    <property type="component" value="Plasmid pBVIE01"/>
</dbReference>
<name>A4JU62_BURVG</name>
<evidence type="ECO:0000313" key="2">
    <source>
        <dbReference type="EMBL" id="ABO59815.1"/>
    </source>
</evidence>
<keyword evidence="1" id="KW-0812">Transmembrane</keyword>
<proteinExistence type="predicted"/>
<dbReference type="AlphaFoldDB" id="A4JU62"/>
<evidence type="ECO:0000313" key="3">
    <source>
        <dbReference type="Proteomes" id="UP000002287"/>
    </source>
</evidence>